<dbReference type="Proteomes" id="UP000681967">
    <property type="component" value="Unassembled WGS sequence"/>
</dbReference>
<organism evidence="2 4">
    <name type="scientific">Rotaria magnacalcarata</name>
    <dbReference type="NCBI Taxonomy" id="392030"/>
    <lineage>
        <taxon>Eukaryota</taxon>
        <taxon>Metazoa</taxon>
        <taxon>Spiralia</taxon>
        <taxon>Gnathifera</taxon>
        <taxon>Rotifera</taxon>
        <taxon>Eurotatoria</taxon>
        <taxon>Bdelloidea</taxon>
        <taxon>Philodinida</taxon>
        <taxon>Philodinidae</taxon>
        <taxon>Rotaria</taxon>
    </lineage>
</organism>
<evidence type="ECO:0000313" key="4">
    <source>
        <dbReference type="Proteomes" id="UP000681967"/>
    </source>
</evidence>
<sequence length="108" mass="12827">MSVQPTTNVQKSSRKQMPLPLYLYDKNNNHHYGFDLRSNEESIYNRMHMANNTNNPLNVSTGLLRFDPFTNTEMFPNATTMQQHHHDEKMRKALSVDETSKYYHHDRQ</sequence>
<feature type="compositionally biased region" description="Basic and acidic residues" evidence="1">
    <location>
        <begin position="84"/>
        <end position="108"/>
    </location>
</feature>
<reference evidence="2" key="1">
    <citation type="submission" date="2021-02" db="EMBL/GenBank/DDBJ databases">
        <authorList>
            <person name="Nowell W R."/>
        </authorList>
    </citation>
    <scope>NUCLEOTIDE SEQUENCE</scope>
</reference>
<dbReference type="EMBL" id="CAJOBH010252880">
    <property type="protein sequence ID" value="CAF5142590.1"/>
    <property type="molecule type" value="Genomic_DNA"/>
</dbReference>
<evidence type="ECO:0000256" key="1">
    <source>
        <dbReference type="SAM" id="MobiDB-lite"/>
    </source>
</evidence>
<feature type="non-terminal residue" evidence="2">
    <location>
        <position position="108"/>
    </location>
</feature>
<evidence type="ECO:0000313" key="3">
    <source>
        <dbReference type="EMBL" id="CAF5214382.1"/>
    </source>
</evidence>
<name>A0A8S3FVW0_9BILA</name>
<dbReference type="EMBL" id="CAJOBJ010356137">
    <property type="protein sequence ID" value="CAF5214382.1"/>
    <property type="molecule type" value="Genomic_DNA"/>
</dbReference>
<evidence type="ECO:0000313" key="2">
    <source>
        <dbReference type="EMBL" id="CAF5142590.1"/>
    </source>
</evidence>
<protein>
    <submittedName>
        <fullName evidence="2">Uncharacterized protein</fullName>
    </submittedName>
</protein>
<gene>
    <name evidence="2" type="ORF">BYL167_LOCUS70486</name>
    <name evidence="3" type="ORF">GIL414_LOCUS80935</name>
</gene>
<accession>A0A8S3FVW0</accession>
<proteinExistence type="predicted"/>
<feature type="region of interest" description="Disordered" evidence="1">
    <location>
        <begin position="81"/>
        <end position="108"/>
    </location>
</feature>
<dbReference type="AlphaFoldDB" id="A0A8S3FVW0"/>
<dbReference type="Proteomes" id="UP000681720">
    <property type="component" value="Unassembled WGS sequence"/>
</dbReference>
<comment type="caution">
    <text evidence="2">The sequence shown here is derived from an EMBL/GenBank/DDBJ whole genome shotgun (WGS) entry which is preliminary data.</text>
</comment>